<feature type="domain" description="Glucosamine/galactosamine-6-phosphate isomerase" evidence="1">
    <location>
        <begin position="110"/>
        <end position="209"/>
    </location>
</feature>
<sequence length="217" mass="24408">MEVVRCKTKEEAKKSAGKKLNQLFLSHQHVPVLFLSSGGSALQLLDEIDANSLPKDLALGVLDERLDVESKDSNSEQFKATPFYTMLQARDVPFVELKGNTSLRKVIITQGVGEDGHTAGILPFPENSEVFRELFENKDKPMVEYEAKGKSVYSHRATATLPFLREWVDHSVVFMVGEEKRNALERVLAEEGMLAETPARIVREMRDATIFTDIKLE</sequence>
<gene>
    <name evidence="2" type="ORF">A3B24_02825</name>
</gene>
<dbReference type="InterPro" id="IPR037171">
    <property type="entry name" value="NagB/RpiA_transferase-like"/>
</dbReference>
<evidence type="ECO:0000313" key="3">
    <source>
        <dbReference type="Proteomes" id="UP000176917"/>
    </source>
</evidence>
<dbReference type="AlphaFoldDB" id="A0A1G2RJX0"/>
<dbReference type="EMBL" id="MHUG01000022">
    <property type="protein sequence ID" value="OHA72818.1"/>
    <property type="molecule type" value="Genomic_DNA"/>
</dbReference>
<dbReference type="Pfam" id="PF01182">
    <property type="entry name" value="Glucosamine_iso"/>
    <property type="match status" value="1"/>
</dbReference>
<dbReference type="GO" id="GO:0005975">
    <property type="term" value="P:carbohydrate metabolic process"/>
    <property type="evidence" value="ECO:0007669"/>
    <property type="project" value="InterPro"/>
</dbReference>
<name>A0A1G2RJX0_9BACT</name>
<proteinExistence type="predicted"/>
<dbReference type="Proteomes" id="UP000176917">
    <property type="component" value="Unassembled WGS sequence"/>
</dbReference>
<dbReference type="STRING" id="1802461.A3B24_02825"/>
<evidence type="ECO:0000313" key="2">
    <source>
        <dbReference type="EMBL" id="OHA72818.1"/>
    </source>
</evidence>
<protein>
    <recommendedName>
        <fullName evidence="1">Glucosamine/galactosamine-6-phosphate isomerase domain-containing protein</fullName>
    </recommendedName>
</protein>
<evidence type="ECO:0000259" key="1">
    <source>
        <dbReference type="Pfam" id="PF01182"/>
    </source>
</evidence>
<comment type="caution">
    <text evidence="2">The sequence shown here is derived from an EMBL/GenBank/DDBJ whole genome shotgun (WGS) entry which is preliminary data.</text>
</comment>
<accession>A0A1G2RJX0</accession>
<reference evidence="2 3" key="1">
    <citation type="journal article" date="2016" name="Nat. Commun.">
        <title>Thousands of microbial genomes shed light on interconnected biogeochemical processes in an aquifer system.</title>
        <authorList>
            <person name="Anantharaman K."/>
            <person name="Brown C.T."/>
            <person name="Hug L.A."/>
            <person name="Sharon I."/>
            <person name="Castelle C.J."/>
            <person name="Probst A.J."/>
            <person name="Thomas B.C."/>
            <person name="Singh A."/>
            <person name="Wilkins M.J."/>
            <person name="Karaoz U."/>
            <person name="Brodie E.L."/>
            <person name="Williams K.H."/>
            <person name="Hubbard S.S."/>
            <person name="Banfield J.F."/>
        </authorList>
    </citation>
    <scope>NUCLEOTIDE SEQUENCE [LARGE SCALE GENOMIC DNA]</scope>
</reference>
<dbReference type="SUPFAM" id="SSF100950">
    <property type="entry name" value="NagB/RpiA/CoA transferase-like"/>
    <property type="match status" value="1"/>
</dbReference>
<dbReference type="Gene3D" id="3.40.50.1360">
    <property type="match status" value="1"/>
</dbReference>
<dbReference type="InterPro" id="IPR006148">
    <property type="entry name" value="Glc/Gal-6P_isomerase"/>
</dbReference>
<organism evidence="2 3">
    <name type="scientific">Candidatus Wildermuthbacteria bacterium RIFCSPLOWO2_01_FULL_48_16</name>
    <dbReference type="NCBI Taxonomy" id="1802461"/>
    <lineage>
        <taxon>Bacteria</taxon>
        <taxon>Candidatus Wildermuthiibacteriota</taxon>
    </lineage>
</organism>